<dbReference type="RefSeq" id="WP_076112042.1">
    <property type="nucleotide sequence ID" value="NZ_MPTB01000023.1"/>
</dbReference>
<dbReference type="SUPFAM" id="SSF55781">
    <property type="entry name" value="GAF domain-like"/>
    <property type="match status" value="2"/>
</dbReference>
<protein>
    <submittedName>
        <fullName evidence="2">GGDEF domain-containing protein</fullName>
    </submittedName>
</protein>
<dbReference type="Pfam" id="PF13185">
    <property type="entry name" value="GAF_2"/>
    <property type="match status" value="1"/>
</dbReference>
<dbReference type="InterPro" id="IPR043128">
    <property type="entry name" value="Rev_trsase/Diguanyl_cyclase"/>
</dbReference>
<keyword evidence="3" id="KW-1185">Reference proteome</keyword>
<dbReference type="InterPro" id="IPR000160">
    <property type="entry name" value="GGDEF_dom"/>
</dbReference>
<dbReference type="Gene3D" id="3.30.450.40">
    <property type="match status" value="2"/>
</dbReference>
<sequence length="670" mass="75017">MSVQEAYGRKDTRMLLQDTMQSSGDVIDPAAWLRETDIVSYDFPYAANLIAESFADWRGLAVPPFAESWDWGLLDFEGKWIEPLDSGAGSIREEGWDAQWAEAAGLSLLSGEASAAPEQKNGQAVYLLTLPVFTRAQREIFALLACSMTAVEYEQGGKNTAEAMAMHFQTCFYRRFEHVFVSDLAGVYQHAERESIRRSLLFQIVQRMHDNIDVDAVLTEVIESIAAMYPGARLELFMSQDHRSTHPQVKPLPLLWDSDDVCARAFKDGRVALHAGREDSQHVEVGLPLGGKQGVYGVFHMIMDKPVFSEVDLRFLSMVADTAGTAFENAKLYERSNQLIRELRMSNEMTQRLNQSLRLGDIFQYAFEELLEMFAADYCCILHMNEEKGGLEAIACNHLPLRNELIEVGQGLGGNVYTTGEPIILSDYLNTPGPSSKLMDATCSQSLIATPLNVGGEVRGAIMLAHREPYFFSYDSFRLLQAMAGHIGLAVGNARLHAEVRFLANRDSLTGLYARHYLDEEIKERQTTDFCGSLIVVDIDQFKTVNDTYGHQKGDKILKQVSEIVKSSIRQGDIAARWGGEELAVYLPQLGVQQAFYVAERIRKRVMGETEPRVTVSCGIAEWSWTDERVSVESLFYRADMALYEAKNNGRNQVVIDTKKVDSTAKNPLA</sequence>
<dbReference type="NCBIfam" id="TIGR00254">
    <property type="entry name" value="GGDEF"/>
    <property type="match status" value="1"/>
</dbReference>
<dbReference type="InterPro" id="IPR029787">
    <property type="entry name" value="Nucleotide_cyclase"/>
</dbReference>
<dbReference type="SMART" id="SM00065">
    <property type="entry name" value="GAF"/>
    <property type="match status" value="2"/>
</dbReference>
<dbReference type="Pfam" id="PF00990">
    <property type="entry name" value="GGDEF"/>
    <property type="match status" value="1"/>
</dbReference>
<accession>A0ABX3H6H4</accession>
<dbReference type="Proteomes" id="UP000187412">
    <property type="component" value="Unassembled WGS sequence"/>
</dbReference>
<dbReference type="SMART" id="SM00267">
    <property type="entry name" value="GGDEF"/>
    <property type="match status" value="1"/>
</dbReference>
<organism evidence="2 3">
    <name type="scientific">Paenibacillus borealis</name>
    <dbReference type="NCBI Taxonomy" id="160799"/>
    <lineage>
        <taxon>Bacteria</taxon>
        <taxon>Bacillati</taxon>
        <taxon>Bacillota</taxon>
        <taxon>Bacilli</taxon>
        <taxon>Bacillales</taxon>
        <taxon>Paenibacillaceae</taxon>
        <taxon>Paenibacillus</taxon>
    </lineage>
</organism>
<dbReference type="InterPro" id="IPR003018">
    <property type="entry name" value="GAF"/>
</dbReference>
<name>A0ABX3H6H4_PAEBO</name>
<dbReference type="InterPro" id="IPR050469">
    <property type="entry name" value="Diguanylate_Cyclase"/>
</dbReference>
<feature type="domain" description="GGDEF" evidence="1">
    <location>
        <begin position="530"/>
        <end position="659"/>
    </location>
</feature>
<dbReference type="InterPro" id="IPR029016">
    <property type="entry name" value="GAF-like_dom_sf"/>
</dbReference>
<comment type="caution">
    <text evidence="2">The sequence shown here is derived from an EMBL/GenBank/DDBJ whole genome shotgun (WGS) entry which is preliminary data.</text>
</comment>
<dbReference type="PANTHER" id="PTHR45138">
    <property type="entry name" value="REGULATORY COMPONENTS OF SENSORY TRANSDUCTION SYSTEM"/>
    <property type="match status" value="1"/>
</dbReference>
<dbReference type="PANTHER" id="PTHR45138:SF9">
    <property type="entry name" value="DIGUANYLATE CYCLASE DGCM-RELATED"/>
    <property type="match status" value="1"/>
</dbReference>
<evidence type="ECO:0000313" key="2">
    <source>
        <dbReference type="EMBL" id="OMD45946.1"/>
    </source>
</evidence>
<evidence type="ECO:0000313" key="3">
    <source>
        <dbReference type="Proteomes" id="UP000187412"/>
    </source>
</evidence>
<gene>
    <name evidence="2" type="ORF">BSK56_17960</name>
</gene>
<dbReference type="Gene3D" id="3.30.70.270">
    <property type="match status" value="1"/>
</dbReference>
<dbReference type="EMBL" id="MPTB01000023">
    <property type="protein sequence ID" value="OMD45946.1"/>
    <property type="molecule type" value="Genomic_DNA"/>
</dbReference>
<dbReference type="PROSITE" id="PS50887">
    <property type="entry name" value="GGDEF"/>
    <property type="match status" value="1"/>
</dbReference>
<evidence type="ECO:0000259" key="1">
    <source>
        <dbReference type="PROSITE" id="PS50887"/>
    </source>
</evidence>
<proteinExistence type="predicted"/>
<reference evidence="2 3" key="1">
    <citation type="submission" date="2016-10" db="EMBL/GenBank/DDBJ databases">
        <title>Paenibacillus species isolates.</title>
        <authorList>
            <person name="Beno S.M."/>
        </authorList>
    </citation>
    <scope>NUCLEOTIDE SEQUENCE [LARGE SCALE GENOMIC DNA]</scope>
    <source>
        <strain evidence="2 3">FSL H7-0744</strain>
    </source>
</reference>
<dbReference type="CDD" id="cd01949">
    <property type="entry name" value="GGDEF"/>
    <property type="match status" value="1"/>
</dbReference>
<dbReference type="SUPFAM" id="SSF55073">
    <property type="entry name" value="Nucleotide cyclase"/>
    <property type="match status" value="1"/>
</dbReference>